<comment type="caution">
    <text evidence="6">The sequence shown here is derived from an EMBL/GenBank/DDBJ whole genome shotgun (WGS) entry which is preliminary data.</text>
</comment>
<keyword evidence="3 5" id="KW-0732">Signal</keyword>
<dbReference type="GO" id="GO:0046872">
    <property type="term" value="F:metal ion binding"/>
    <property type="evidence" value="ECO:0007669"/>
    <property type="project" value="InterPro"/>
</dbReference>
<dbReference type="Gene3D" id="3.40.50.1980">
    <property type="entry name" value="Nitrogenase molybdenum iron protein domain"/>
    <property type="match status" value="1"/>
</dbReference>
<evidence type="ECO:0000256" key="4">
    <source>
        <dbReference type="RuleBase" id="RU003512"/>
    </source>
</evidence>
<feature type="chain" id="PRO_5028303053" description="Zinc ABC transporter substrate-binding protein" evidence="5">
    <location>
        <begin position="21"/>
        <end position="72"/>
    </location>
</feature>
<dbReference type="InterPro" id="IPR006129">
    <property type="entry name" value="AdhesinB"/>
</dbReference>
<dbReference type="InterPro" id="IPR006127">
    <property type="entry name" value="ZnuA-like"/>
</dbReference>
<sequence length="72" mass="8071">MKKVLFSFLFIIVFAQTTFAKPLVVTSTYILSSLVNQIAQNKIDTAFIVPENANPHFFNPTPKDIQKLGKAD</sequence>
<evidence type="ECO:0008006" key="7">
    <source>
        <dbReference type="Google" id="ProtNLM"/>
    </source>
</evidence>
<reference evidence="6" key="1">
    <citation type="journal article" date="2020" name="mSystems">
        <title>Genome- and Community-Level Interaction Insights into Carbon Utilization and Element Cycling Functions of Hydrothermarchaeota in Hydrothermal Sediment.</title>
        <authorList>
            <person name="Zhou Z."/>
            <person name="Liu Y."/>
            <person name="Xu W."/>
            <person name="Pan J."/>
            <person name="Luo Z.H."/>
            <person name="Li M."/>
        </authorList>
    </citation>
    <scope>NUCLEOTIDE SEQUENCE [LARGE SCALE GENOMIC DNA]</scope>
    <source>
        <strain evidence="6">SpSt-1135</strain>
    </source>
</reference>
<evidence type="ECO:0000256" key="2">
    <source>
        <dbReference type="ARBA" id="ARBA00022448"/>
    </source>
</evidence>
<gene>
    <name evidence="6" type="ORF">ENM99_01880</name>
</gene>
<evidence type="ECO:0000256" key="3">
    <source>
        <dbReference type="ARBA" id="ARBA00022729"/>
    </source>
</evidence>
<proteinExistence type="inferred from homology"/>
<name>A0A7C6A6F6_DESAE</name>
<dbReference type="AlphaFoldDB" id="A0A7C6A6F6"/>
<dbReference type="GO" id="GO:0007155">
    <property type="term" value="P:cell adhesion"/>
    <property type="evidence" value="ECO:0007669"/>
    <property type="project" value="InterPro"/>
</dbReference>
<dbReference type="GO" id="GO:0030001">
    <property type="term" value="P:metal ion transport"/>
    <property type="evidence" value="ECO:0007669"/>
    <property type="project" value="InterPro"/>
</dbReference>
<dbReference type="PRINTS" id="PR00691">
    <property type="entry name" value="ADHESINB"/>
</dbReference>
<accession>A0A7C6A6F6</accession>
<evidence type="ECO:0000256" key="5">
    <source>
        <dbReference type="SAM" id="SignalP"/>
    </source>
</evidence>
<dbReference type="InterPro" id="IPR006128">
    <property type="entry name" value="Lipoprotein_PsaA-like"/>
</dbReference>
<dbReference type="SUPFAM" id="SSF53807">
    <property type="entry name" value="Helical backbone' metal receptor"/>
    <property type="match status" value="1"/>
</dbReference>
<dbReference type="Pfam" id="PF01297">
    <property type="entry name" value="ZnuA"/>
    <property type="match status" value="1"/>
</dbReference>
<comment type="similarity">
    <text evidence="1 4">Belongs to the bacterial solute-binding protein 9 family.</text>
</comment>
<feature type="non-terminal residue" evidence="6">
    <location>
        <position position="72"/>
    </location>
</feature>
<dbReference type="EMBL" id="DRZX01000090">
    <property type="protein sequence ID" value="HHS48598.1"/>
    <property type="molecule type" value="Genomic_DNA"/>
</dbReference>
<organism evidence="6">
    <name type="scientific">Desulfurella acetivorans</name>
    <dbReference type="NCBI Taxonomy" id="33002"/>
    <lineage>
        <taxon>Bacteria</taxon>
        <taxon>Pseudomonadati</taxon>
        <taxon>Campylobacterota</taxon>
        <taxon>Desulfurellia</taxon>
        <taxon>Desulfurellales</taxon>
        <taxon>Desulfurellaceae</taxon>
        <taxon>Desulfurella</taxon>
    </lineage>
</organism>
<protein>
    <recommendedName>
        <fullName evidence="7">Zinc ABC transporter substrate-binding protein</fullName>
    </recommendedName>
</protein>
<dbReference type="PANTHER" id="PTHR42953">
    <property type="entry name" value="HIGH-AFFINITY ZINC UPTAKE SYSTEM PROTEIN ZNUA-RELATED"/>
    <property type="match status" value="1"/>
</dbReference>
<dbReference type="PRINTS" id="PR00690">
    <property type="entry name" value="ADHESNFAMILY"/>
</dbReference>
<keyword evidence="2 4" id="KW-0813">Transport</keyword>
<evidence type="ECO:0000256" key="1">
    <source>
        <dbReference type="ARBA" id="ARBA00011028"/>
    </source>
</evidence>
<evidence type="ECO:0000313" key="6">
    <source>
        <dbReference type="EMBL" id="HHS48598.1"/>
    </source>
</evidence>
<feature type="signal peptide" evidence="5">
    <location>
        <begin position="1"/>
        <end position="20"/>
    </location>
</feature>
<dbReference type="Proteomes" id="UP000886400">
    <property type="component" value="Unassembled WGS sequence"/>
</dbReference>
<dbReference type="InterPro" id="IPR050492">
    <property type="entry name" value="Bact_metal-bind_prot9"/>
</dbReference>